<reference evidence="2 3" key="1">
    <citation type="submission" date="2021-10" db="EMBL/GenBank/DDBJ databases">
        <title>Anaerobic single-cell dispensing facilitates the cultivation of human gut bacteria.</title>
        <authorList>
            <person name="Afrizal A."/>
        </authorList>
    </citation>
    <scope>NUCLEOTIDE SEQUENCE [LARGE SCALE GENOMIC DNA]</scope>
    <source>
        <strain evidence="2 3">CLA-AA-H224</strain>
    </source>
</reference>
<dbReference type="Gene3D" id="3.30.200.20">
    <property type="entry name" value="Phosphorylase Kinase, domain 1"/>
    <property type="match status" value="1"/>
</dbReference>
<feature type="domain" description="Aminoglycoside phosphotransferase" evidence="1">
    <location>
        <begin position="35"/>
        <end position="286"/>
    </location>
</feature>
<dbReference type="InterPro" id="IPR011009">
    <property type="entry name" value="Kinase-like_dom_sf"/>
</dbReference>
<protein>
    <submittedName>
        <fullName evidence="2">Phosphotransferase</fullName>
    </submittedName>
</protein>
<evidence type="ECO:0000313" key="3">
    <source>
        <dbReference type="Proteomes" id="UP001198200"/>
    </source>
</evidence>
<proteinExistence type="predicted"/>
<dbReference type="GO" id="GO:0042601">
    <property type="term" value="C:endospore-forming forespore"/>
    <property type="evidence" value="ECO:0007669"/>
    <property type="project" value="TreeGrafter"/>
</dbReference>
<dbReference type="PANTHER" id="PTHR39179:SF3">
    <property type="entry name" value="COTS-RELATED PROTEIN"/>
    <property type="match status" value="1"/>
</dbReference>
<keyword evidence="3" id="KW-1185">Reference proteome</keyword>
<dbReference type="EMBL" id="JAJEQN010000006">
    <property type="protein sequence ID" value="MCC2220734.1"/>
    <property type="molecule type" value="Genomic_DNA"/>
</dbReference>
<dbReference type="Gene3D" id="3.90.1200.10">
    <property type="match status" value="1"/>
</dbReference>
<comment type="caution">
    <text evidence="2">The sequence shown here is derived from an EMBL/GenBank/DDBJ whole genome shotgun (WGS) entry which is preliminary data.</text>
</comment>
<accession>A0AAE3JBF8</accession>
<dbReference type="InterPro" id="IPR047175">
    <property type="entry name" value="CotS-like"/>
</dbReference>
<gene>
    <name evidence="2" type="ORF">LKD48_03610</name>
</gene>
<sequence>MNDWGMSVLSQYPVTVRATRKVRGALLCDTKEGLYLLSEYRGKQARLEAEAALLLYLAENGMVHTDQIIKNEKEELLSKNEEGTGYVLKMWYPWPECSVSSIGDLVQAVNSLARLHVSMRRMPKHLLIKQEKVQSEESKQDITEGNAVTNTHKERQSLACQYEKHNRELRRVRAYLHRKKKKSVLEQFIQKSLDEMYNQADIAVRAMMDGELYEVEEQAKKEGHLIHGAYHQHNVLIGQGQTAAVNFEQFRVGCQICDLYQFIRKIMEKHNWNQELGMRLIREYNRVQNMSQKEISLLGFMIAYPEKYWKQVNFYFNNSKSWISEKNIEKIKKAVEQNSVRTAFADCLLQKQL</sequence>
<evidence type="ECO:0000313" key="2">
    <source>
        <dbReference type="EMBL" id="MCC2220734.1"/>
    </source>
</evidence>
<dbReference type="SUPFAM" id="SSF56112">
    <property type="entry name" value="Protein kinase-like (PK-like)"/>
    <property type="match status" value="1"/>
</dbReference>
<dbReference type="AlphaFoldDB" id="A0AAE3JBF8"/>
<dbReference type="Proteomes" id="UP001198200">
    <property type="component" value="Unassembled WGS sequence"/>
</dbReference>
<organism evidence="2 3">
    <name type="scientific">Anthropogastromicrobium aceti</name>
    <dbReference type="NCBI Taxonomy" id="2981768"/>
    <lineage>
        <taxon>Bacteria</taxon>
        <taxon>Bacillati</taxon>
        <taxon>Bacillota</taxon>
        <taxon>Clostridia</taxon>
        <taxon>Lachnospirales</taxon>
        <taxon>Lachnospiraceae</taxon>
        <taxon>Anthropogastromicrobium</taxon>
    </lineage>
</organism>
<dbReference type="InterPro" id="IPR002575">
    <property type="entry name" value="Aminoglycoside_PTrfase"/>
</dbReference>
<dbReference type="Pfam" id="PF01636">
    <property type="entry name" value="APH"/>
    <property type="match status" value="1"/>
</dbReference>
<dbReference type="PANTHER" id="PTHR39179">
    <property type="entry name" value="SPORE COAT PROTEIN I"/>
    <property type="match status" value="1"/>
</dbReference>
<evidence type="ECO:0000259" key="1">
    <source>
        <dbReference type="Pfam" id="PF01636"/>
    </source>
</evidence>
<dbReference type="RefSeq" id="WP_308731218.1">
    <property type="nucleotide sequence ID" value="NZ_JAJEQN010000006.1"/>
</dbReference>
<name>A0AAE3JBF8_9FIRM</name>